<accession>A0AA51NBR9</accession>
<reference evidence="4 5" key="1">
    <citation type="submission" date="2023-08" db="EMBL/GenBank/DDBJ databases">
        <title>Comparative genomics and taxonomic characterization of three novel marine species of genus Marivirga.</title>
        <authorList>
            <person name="Muhammad N."/>
            <person name="Kim S.-G."/>
        </authorList>
    </citation>
    <scope>NUCLEOTIDE SEQUENCE [LARGE SCALE GENOMIC DNA]</scope>
    <source>
        <strain evidence="4 5">BDSF4-3</strain>
    </source>
</reference>
<dbReference type="InterPro" id="IPR035965">
    <property type="entry name" value="PAS-like_dom_sf"/>
</dbReference>
<dbReference type="CDD" id="cd00130">
    <property type="entry name" value="PAS"/>
    <property type="match status" value="1"/>
</dbReference>
<dbReference type="KEGG" id="msaa:QYS49_33580"/>
<evidence type="ECO:0000313" key="4">
    <source>
        <dbReference type="EMBL" id="WMN12442.1"/>
    </source>
</evidence>
<name>A0AA51NBR9_9BACT</name>
<dbReference type="PANTHER" id="PTHR24422">
    <property type="entry name" value="CHEMOTAXIS PROTEIN METHYLTRANSFERASE"/>
    <property type="match status" value="1"/>
</dbReference>
<gene>
    <name evidence="4" type="ORF">QYS49_33580</name>
</gene>
<evidence type="ECO:0000259" key="3">
    <source>
        <dbReference type="SMART" id="SM00065"/>
    </source>
</evidence>
<feature type="domain" description="GAF" evidence="3">
    <location>
        <begin position="366"/>
        <end position="513"/>
    </location>
</feature>
<evidence type="ECO:0000313" key="5">
    <source>
        <dbReference type="Proteomes" id="UP001230496"/>
    </source>
</evidence>
<dbReference type="RefSeq" id="WP_308350541.1">
    <property type="nucleotide sequence ID" value="NZ_CP129971.1"/>
</dbReference>
<dbReference type="SUPFAM" id="SSF55781">
    <property type="entry name" value="GAF domain-like"/>
    <property type="match status" value="1"/>
</dbReference>
<feature type="coiled-coil region" evidence="1">
    <location>
        <begin position="668"/>
        <end position="739"/>
    </location>
</feature>
<keyword evidence="5" id="KW-1185">Reference proteome</keyword>
<dbReference type="SMART" id="SM00065">
    <property type="entry name" value="GAF"/>
    <property type="match status" value="1"/>
</dbReference>
<dbReference type="Gene3D" id="3.30.450.20">
    <property type="entry name" value="PAS domain"/>
    <property type="match status" value="1"/>
</dbReference>
<feature type="transmembrane region" description="Helical" evidence="2">
    <location>
        <begin position="14"/>
        <end position="32"/>
    </location>
</feature>
<proteinExistence type="predicted"/>
<dbReference type="SUPFAM" id="SSF55785">
    <property type="entry name" value="PYP-like sensor domain (PAS domain)"/>
    <property type="match status" value="1"/>
</dbReference>
<sequence>MRKINFNSIKSRMIIGYGSMALLIVIVVIITLSQIGKIMMMGNDVLENKQPSRIYVNAFKSGIRHSNVNLQDYLLSGNDRLKNEIEEIWEKEIQSAKDSIDSLKSSWENPENIILYEKLSRLGNRIQLKQKEVMNNAQFGGGDIRLSINDYPGSESDTIYDSNDLQNWIDDELADQSSNNNPNGNLYADNLKSLSDEFDEKASLLYANIEEESWGVAEKIYNARDRFVIVESIIVIISILLCFILYRFARRQFKSSINTLQDEVKILSEGNIPETRANTNDEFDIILEEIHTLSENLSNVKNFALEVGKGSFDSDISVFNNQGDIGLSLAEMRDSLKNVSEEARIRNWTNKGSAEFGDILRKYNNNISELSDHVITFMVNYLNANQGSIFIVDEDENGEEALRLTATYAYDRKKFLEKTIQPGQGLVGQVYLEKQSIYMKELPENYITITSGLGKATPKSIFIVPLIANETVYGVIEIGTFTEFTDNERKFIEDVGENIASSVQSVKINERTNKLLEDSQQMTEEMRAQEEEMRQNMEELQATQEEMERAQKESNERLVAMEKSGMAYIEFNPKGDILTADETFIKLFGYNSVDEIKGRHHRIFVSEDYANSEDYQSFWENLRAGKIQSGIFERYSKNGQKINIKGSYSILRNQNEEITKIVKFAFDITEVYQKIDALVKEKDALIQQIEEIESKIKSTGEGGLAELKAYQQELKKSLIEKLQKNESELKASLEKQKRDLGIS</sequence>
<dbReference type="PANTHER" id="PTHR24422:SF10">
    <property type="entry name" value="CHEMOTAXIS PROTEIN METHYLTRANSFERASE 2"/>
    <property type="match status" value="1"/>
</dbReference>
<dbReference type="Proteomes" id="UP001230496">
    <property type="component" value="Chromosome"/>
</dbReference>
<dbReference type="Gene3D" id="3.30.450.40">
    <property type="match status" value="1"/>
</dbReference>
<dbReference type="Pfam" id="PF13185">
    <property type="entry name" value="GAF_2"/>
    <property type="match status" value="1"/>
</dbReference>
<dbReference type="InterPro" id="IPR000014">
    <property type="entry name" value="PAS"/>
</dbReference>
<dbReference type="AlphaFoldDB" id="A0AA51NBR9"/>
<dbReference type="Pfam" id="PF13426">
    <property type="entry name" value="PAS_9"/>
    <property type="match status" value="1"/>
</dbReference>
<dbReference type="EMBL" id="CP129971">
    <property type="protein sequence ID" value="WMN12442.1"/>
    <property type="molecule type" value="Genomic_DNA"/>
</dbReference>
<keyword evidence="2" id="KW-1133">Transmembrane helix</keyword>
<organism evidence="4 5">
    <name type="scientific">Marivirga salinarum</name>
    <dbReference type="NCBI Taxonomy" id="3059078"/>
    <lineage>
        <taxon>Bacteria</taxon>
        <taxon>Pseudomonadati</taxon>
        <taxon>Bacteroidota</taxon>
        <taxon>Cytophagia</taxon>
        <taxon>Cytophagales</taxon>
        <taxon>Marivirgaceae</taxon>
        <taxon>Marivirga</taxon>
    </lineage>
</organism>
<keyword evidence="2" id="KW-0472">Membrane</keyword>
<keyword evidence="2" id="KW-0812">Transmembrane</keyword>
<feature type="transmembrane region" description="Helical" evidence="2">
    <location>
        <begin position="227"/>
        <end position="249"/>
    </location>
</feature>
<evidence type="ECO:0000256" key="2">
    <source>
        <dbReference type="SAM" id="Phobius"/>
    </source>
</evidence>
<dbReference type="InterPro" id="IPR003018">
    <property type="entry name" value="GAF"/>
</dbReference>
<feature type="coiled-coil region" evidence="1">
    <location>
        <begin position="512"/>
        <end position="557"/>
    </location>
</feature>
<protein>
    <submittedName>
        <fullName evidence="4">GAF domain-containing protein</fullName>
    </submittedName>
</protein>
<dbReference type="InterPro" id="IPR029016">
    <property type="entry name" value="GAF-like_dom_sf"/>
</dbReference>
<evidence type="ECO:0000256" key="1">
    <source>
        <dbReference type="SAM" id="Coils"/>
    </source>
</evidence>
<dbReference type="InterPro" id="IPR050903">
    <property type="entry name" value="Bact_Chemotaxis_MeTrfase"/>
</dbReference>
<keyword evidence="1" id="KW-0175">Coiled coil</keyword>
<dbReference type="NCBIfam" id="TIGR00229">
    <property type="entry name" value="sensory_box"/>
    <property type="match status" value="1"/>
</dbReference>